<evidence type="ECO:0000256" key="1">
    <source>
        <dbReference type="SAM" id="MobiDB-lite"/>
    </source>
</evidence>
<feature type="region of interest" description="Disordered" evidence="1">
    <location>
        <begin position="719"/>
        <end position="739"/>
    </location>
</feature>
<protein>
    <submittedName>
        <fullName evidence="2">Uncharacterized protein</fullName>
    </submittedName>
</protein>
<keyword evidence="3" id="KW-1185">Reference proteome</keyword>
<dbReference type="Proteomes" id="UP000077552">
    <property type="component" value="Unassembled WGS sequence"/>
</dbReference>
<comment type="caution">
    <text evidence="2">The sequence shown here is derived from an EMBL/GenBank/DDBJ whole genome shotgun (WGS) entry which is preliminary data.</text>
</comment>
<sequence length="739" mass="79703">MNLKLLRIILALAIFVIFPKYNLLAQVGIGTTSPDLSAILDISDITGSKGLLIPRVALIGTNSIDPIKPFPTESLLVYNTATAGNGNNAVVPGYYYWSGTKWKAMADSEKWGLMGTAGTDENINFIGTTDEQSLSLGTNNIQRFRISNADQVLALGNGTLDAPFYSWDENKTMGFWKSGNNQMNLSINNSTFFNTNAESTENLEFLINPDMLNMDFRIATINNENSFFVSGENDNFGFGTNEPDTSSQIDMADTNRGLLVNRVMLTDTYESAPISSPATGLLVYNINYSGSGEHLVAPGFYYWNSYRWVAIDGVNGNDWSAEGNYGTSAEYHFLGTADEQDFAIRTNNQERLRILSEGNVAIGSNPLSNATLRINDGKSDYGIVSEISSVGGSSIYGVENGSGDAIIGENYGTGIGVFGYAENSHGSYGTTTYSGNDKLTGGVAGLASGSNGANGMIAIADKRPANYSNIGIRAVSGSANSISTTEVLNIAINANAKDLGLYVLTEKTSGVREAARFQTNYSGSASDQDVKDPRAMLAGYTNESAQGSDNMYYGGYFYSGGNSDASWAYTGARYNGTNYKIIGNGIVSTIVESNTQNGAQKIMFAPEAPEVLFEDYGTGRLVNGIANISIDPIFSQNITVDNKHPLKVFIQLEGECNGVFVTDKTATGFKVKELQNGESNVSFSWHIVANRKDEINKVSGEKSSYTDLRFPDAPSVISEKQSENIKVDERKESSKIIHK</sequence>
<evidence type="ECO:0000313" key="3">
    <source>
        <dbReference type="Proteomes" id="UP000077552"/>
    </source>
</evidence>
<dbReference type="STRING" id="1385699.A7A78_14015"/>
<organism evidence="2 3">
    <name type="scientific">Aequorivita soesokkakensis</name>
    <dbReference type="NCBI Taxonomy" id="1385699"/>
    <lineage>
        <taxon>Bacteria</taxon>
        <taxon>Pseudomonadati</taxon>
        <taxon>Bacteroidota</taxon>
        <taxon>Flavobacteriia</taxon>
        <taxon>Flavobacteriales</taxon>
        <taxon>Flavobacteriaceae</taxon>
        <taxon>Aequorivita</taxon>
    </lineage>
</organism>
<name>A0A1A9LDP7_9FLAO</name>
<accession>A0A1A9LDP7</accession>
<dbReference type="AlphaFoldDB" id="A0A1A9LDP7"/>
<reference evidence="2 3" key="1">
    <citation type="submission" date="2016-05" db="EMBL/GenBank/DDBJ databases">
        <title>Genome sequencing of Vitellibacter soesokkakensis RSSK-12.</title>
        <authorList>
            <person name="Thevarajoo S."/>
            <person name="Selvaratnam C."/>
            <person name="Goh K.M."/>
            <person name="Chan K.-G."/>
            <person name="Chong C.S."/>
        </authorList>
    </citation>
    <scope>NUCLEOTIDE SEQUENCE [LARGE SCALE GENOMIC DNA]</scope>
    <source>
        <strain evidence="2 3">RSSK-12</strain>
    </source>
</reference>
<proteinExistence type="predicted"/>
<gene>
    <name evidence="2" type="ORF">A7A78_14015</name>
</gene>
<feature type="compositionally biased region" description="Basic and acidic residues" evidence="1">
    <location>
        <begin position="720"/>
        <end position="739"/>
    </location>
</feature>
<dbReference type="EMBL" id="LXIE01000031">
    <property type="protein sequence ID" value="OAD90822.1"/>
    <property type="molecule type" value="Genomic_DNA"/>
</dbReference>
<evidence type="ECO:0000313" key="2">
    <source>
        <dbReference type="EMBL" id="OAD90822.1"/>
    </source>
</evidence>